<dbReference type="AlphaFoldDB" id="A0A5B2VEK3"/>
<dbReference type="Gene3D" id="1.20.200.10">
    <property type="entry name" value="Fumarase/aspartase (Central domain)"/>
    <property type="match status" value="1"/>
</dbReference>
<reference evidence="1 2" key="1">
    <citation type="submission" date="2019-09" db="EMBL/GenBank/DDBJ databases">
        <title>Salinarimonas rosea gen. nov., sp. nov., a new member of the a-2 subgroup of the Proteobacteria.</title>
        <authorList>
            <person name="Liu J."/>
        </authorList>
    </citation>
    <scope>NUCLEOTIDE SEQUENCE [LARGE SCALE GENOMIC DNA]</scope>
    <source>
        <strain evidence="1 2">BN140002</strain>
    </source>
</reference>
<comment type="caution">
    <text evidence="1">The sequence shown here is derived from an EMBL/GenBank/DDBJ whole genome shotgun (WGS) entry which is preliminary data.</text>
</comment>
<evidence type="ECO:0000313" key="2">
    <source>
        <dbReference type="Proteomes" id="UP000323142"/>
    </source>
</evidence>
<keyword evidence="1" id="KW-0456">Lyase</keyword>
<dbReference type="InterPro" id="IPR024083">
    <property type="entry name" value="Fumarase/histidase_N"/>
</dbReference>
<dbReference type="RefSeq" id="WP_149817419.1">
    <property type="nucleotide sequence ID" value="NZ_VUOA01000019.1"/>
</dbReference>
<dbReference type="SUPFAM" id="SSF48557">
    <property type="entry name" value="L-aspartase-like"/>
    <property type="match status" value="1"/>
</dbReference>
<accession>A0A5B2VEK3</accession>
<dbReference type="InterPro" id="IPR001106">
    <property type="entry name" value="Aromatic_Lyase"/>
</dbReference>
<sequence>MLGEGRLAVSNVVAAARGAHVRLAPTVMERLHRARGVVERIAASDRPVYGLTTGLGAAVDTRLEAADLAAFQRRAVNARAVGVGEPASEEEVRAMLVVRLAGICQGASGISPAFATVLEGLLNAGIVPQVRRTGTLGEADLSPLAQAMLPLVGGGTAVFRGEALPGPEALRRAGLVAPDFGAKDGIALLNSNAFGVGIACLALHDADLALEALTAAGALSLEAFRANLSPFEPRLVALRPAPGQAAAAERILGLLAGSDLLEAGAARRVQDPLSYRCLAPVHGVAAERLAEALRCVEADLNGAGDSPAVLVGTGEMASTVGFDTTAIALSLEGLGQALSHAAALAAFRAVKLMSPAVSDLPRFLTPLGGTRTGFATVQKTISALESEIRHLAQPVGALSVPVADGVEDYAPMTPRVAEKTRELARRLAALAAVELVVAAQAVDLRGGIRLGQGTGAAHRFVRSRIAFLDEDRPLGGEIHELSEAILAGALREALAR</sequence>
<dbReference type="GO" id="GO:0016841">
    <property type="term" value="F:ammonia-lyase activity"/>
    <property type="evidence" value="ECO:0007669"/>
    <property type="project" value="UniProtKB-ARBA"/>
</dbReference>
<reference evidence="1 2" key="2">
    <citation type="submission" date="2019-09" db="EMBL/GenBank/DDBJ databases">
        <authorList>
            <person name="Jin C."/>
        </authorList>
    </citation>
    <scope>NUCLEOTIDE SEQUENCE [LARGE SCALE GENOMIC DNA]</scope>
    <source>
        <strain evidence="1 2">BN140002</strain>
    </source>
</reference>
<dbReference type="PANTHER" id="PTHR10362">
    <property type="entry name" value="HISTIDINE AMMONIA-LYASE"/>
    <property type="match status" value="1"/>
</dbReference>
<dbReference type="Pfam" id="PF00221">
    <property type="entry name" value="Lyase_aromatic"/>
    <property type="match status" value="1"/>
</dbReference>
<proteinExistence type="predicted"/>
<keyword evidence="2" id="KW-1185">Reference proteome</keyword>
<dbReference type="InterPro" id="IPR008948">
    <property type="entry name" value="L-Aspartase-like"/>
</dbReference>
<protein>
    <submittedName>
        <fullName evidence="1">Histidine ammonia-lyase</fullName>
    </submittedName>
</protein>
<dbReference type="OrthoDB" id="7285062at2"/>
<organism evidence="1 2">
    <name type="scientific">Salinarimonas soli</name>
    <dbReference type="NCBI Taxonomy" id="1638099"/>
    <lineage>
        <taxon>Bacteria</taxon>
        <taxon>Pseudomonadati</taxon>
        <taxon>Pseudomonadota</taxon>
        <taxon>Alphaproteobacteria</taxon>
        <taxon>Hyphomicrobiales</taxon>
        <taxon>Salinarimonadaceae</taxon>
        <taxon>Salinarimonas</taxon>
    </lineage>
</organism>
<dbReference type="EMBL" id="VUOA01000019">
    <property type="protein sequence ID" value="KAA2237531.1"/>
    <property type="molecule type" value="Genomic_DNA"/>
</dbReference>
<gene>
    <name evidence="1" type="ORF">F0L46_11140</name>
</gene>
<name>A0A5B2VEK3_9HYPH</name>
<dbReference type="CDD" id="cd00332">
    <property type="entry name" value="PAL-HAL"/>
    <property type="match status" value="1"/>
</dbReference>
<dbReference type="Proteomes" id="UP000323142">
    <property type="component" value="Unassembled WGS sequence"/>
</dbReference>
<evidence type="ECO:0000313" key="1">
    <source>
        <dbReference type="EMBL" id="KAA2237531.1"/>
    </source>
</evidence>
<dbReference type="Gene3D" id="1.10.275.10">
    <property type="entry name" value="Fumarase/aspartase (N-terminal domain)"/>
    <property type="match status" value="1"/>
</dbReference>